<sequence>MALLYYSVLEFEQLFSVRVTNKVTRGPQEAAGKDIRGGKTRRNRFVMSGRADASSLAGQSGGRGNKETRDGQRRGRRSGRDVPEISSLPSSPCSPITNNQESNTCRTNRAAARAPPMHRSQLPAVTTPPPPSPPPPPGAVRHLHPIGIECIYVSSRSI</sequence>
<dbReference type="AlphaFoldDB" id="A0A5B7EJQ4"/>
<feature type="compositionally biased region" description="Low complexity" evidence="1">
    <location>
        <begin position="86"/>
        <end position="95"/>
    </location>
</feature>
<proteinExistence type="predicted"/>
<accession>A0A5B7EJQ4</accession>
<feature type="compositionally biased region" description="Polar residues" evidence="1">
    <location>
        <begin position="96"/>
        <end position="107"/>
    </location>
</feature>
<reference evidence="2 3" key="1">
    <citation type="submission" date="2019-05" db="EMBL/GenBank/DDBJ databases">
        <title>Another draft genome of Portunus trituberculatus and its Hox gene families provides insights of decapod evolution.</title>
        <authorList>
            <person name="Jeong J.-H."/>
            <person name="Song I."/>
            <person name="Kim S."/>
            <person name="Choi T."/>
            <person name="Kim D."/>
            <person name="Ryu S."/>
            <person name="Kim W."/>
        </authorList>
    </citation>
    <scope>NUCLEOTIDE SEQUENCE [LARGE SCALE GENOMIC DNA]</scope>
    <source>
        <tissue evidence="2">Muscle</tissue>
    </source>
</reference>
<dbReference type="Proteomes" id="UP000324222">
    <property type="component" value="Unassembled WGS sequence"/>
</dbReference>
<name>A0A5B7EJQ4_PORTR</name>
<gene>
    <name evidence="2" type="ORF">E2C01_026990</name>
</gene>
<protein>
    <submittedName>
        <fullName evidence="2">Uncharacterized protein</fullName>
    </submittedName>
</protein>
<keyword evidence="3" id="KW-1185">Reference proteome</keyword>
<organism evidence="2 3">
    <name type="scientific">Portunus trituberculatus</name>
    <name type="common">Swimming crab</name>
    <name type="synonym">Neptunus trituberculatus</name>
    <dbReference type="NCBI Taxonomy" id="210409"/>
    <lineage>
        <taxon>Eukaryota</taxon>
        <taxon>Metazoa</taxon>
        <taxon>Ecdysozoa</taxon>
        <taxon>Arthropoda</taxon>
        <taxon>Crustacea</taxon>
        <taxon>Multicrustacea</taxon>
        <taxon>Malacostraca</taxon>
        <taxon>Eumalacostraca</taxon>
        <taxon>Eucarida</taxon>
        <taxon>Decapoda</taxon>
        <taxon>Pleocyemata</taxon>
        <taxon>Brachyura</taxon>
        <taxon>Eubrachyura</taxon>
        <taxon>Portunoidea</taxon>
        <taxon>Portunidae</taxon>
        <taxon>Portuninae</taxon>
        <taxon>Portunus</taxon>
    </lineage>
</organism>
<feature type="compositionally biased region" description="Pro residues" evidence="1">
    <location>
        <begin position="126"/>
        <end position="138"/>
    </location>
</feature>
<evidence type="ECO:0000256" key="1">
    <source>
        <dbReference type="SAM" id="MobiDB-lite"/>
    </source>
</evidence>
<dbReference type="EMBL" id="VSRR010002874">
    <property type="protein sequence ID" value="MPC33635.1"/>
    <property type="molecule type" value="Genomic_DNA"/>
</dbReference>
<feature type="region of interest" description="Disordered" evidence="1">
    <location>
        <begin position="26"/>
        <end position="142"/>
    </location>
</feature>
<comment type="caution">
    <text evidence="2">The sequence shown here is derived from an EMBL/GenBank/DDBJ whole genome shotgun (WGS) entry which is preliminary data.</text>
</comment>
<feature type="compositionally biased region" description="Basic and acidic residues" evidence="1">
    <location>
        <begin position="64"/>
        <end position="83"/>
    </location>
</feature>
<evidence type="ECO:0000313" key="2">
    <source>
        <dbReference type="EMBL" id="MPC33635.1"/>
    </source>
</evidence>
<evidence type="ECO:0000313" key="3">
    <source>
        <dbReference type="Proteomes" id="UP000324222"/>
    </source>
</evidence>